<feature type="domain" description="Dihydroorotate dehydrogenase catalytic" evidence="15">
    <location>
        <begin position="50"/>
        <end position="331"/>
    </location>
</feature>
<evidence type="ECO:0000313" key="16">
    <source>
        <dbReference type="EMBL" id="ARQ97638.1"/>
    </source>
</evidence>
<dbReference type="PROSITE" id="PS00911">
    <property type="entry name" value="DHODEHASE_1"/>
    <property type="match status" value="1"/>
</dbReference>
<dbReference type="AlphaFoldDB" id="A0A1X9SN65"/>
<dbReference type="SUPFAM" id="SSF51395">
    <property type="entry name" value="FMN-linked oxidoreductases"/>
    <property type="match status" value="1"/>
</dbReference>
<dbReference type="InterPro" id="IPR012135">
    <property type="entry name" value="Dihydroorotate_DH_1_2"/>
</dbReference>
<dbReference type="EC" id="1.3.5.2" evidence="6 14"/>
<dbReference type="Gene3D" id="3.20.20.70">
    <property type="entry name" value="Aldolase class I"/>
    <property type="match status" value="1"/>
</dbReference>
<comment type="cofactor">
    <cofactor evidence="1">
        <name>FMN</name>
        <dbReference type="ChEBI" id="CHEBI:58210"/>
    </cofactor>
</comment>
<accession>A0A1X9SN65</accession>
<reference evidence="17" key="1">
    <citation type="journal article" date="2017" name="Genome Biol. Evol.">
        <title>Comparative Genomic Analysis Identifies a Campylobacter Clade Deficient in Selenium Metabolism.</title>
        <authorList>
            <person name="Miller W.G."/>
            <person name="Yee E."/>
            <person name="Lopes B.S."/>
            <person name="Chapman M.H."/>
            <person name="Huynh S."/>
            <person name="Bono J.L."/>
            <person name="Parker C.T."/>
            <person name="Strachan N.J.C."/>
            <person name="Forbes K.J."/>
        </authorList>
    </citation>
    <scope>NUCLEOTIDE SEQUENCE [LARGE SCALE GENOMIC DNA]</scope>
    <source>
        <strain evidence="17">NCTC 13004</strain>
    </source>
</reference>
<dbReference type="GO" id="GO:0006207">
    <property type="term" value="P:'de novo' pyrimidine nucleobase biosynthetic process"/>
    <property type="evidence" value="ECO:0007669"/>
    <property type="project" value="UniProtKB-UniRule"/>
</dbReference>
<dbReference type="InterPro" id="IPR005719">
    <property type="entry name" value="Dihydroorotate_DH_2"/>
</dbReference>
<keyword evidence="9" id="KW-0288">FMN</keyword>
<reference evidence="17" key="2">
    <citation type="journal article" date="2017" name="Genome Biol. Evol.">
        <title>Comparative genomic analysis identifies a Campylobacter clade deficient in selenium metabolism.</title>
        <authorList>
            <person name="Miller W.G."/>
            <person name="Yee E."/>
            <person name="Lopes B.S."/>
            <person name="Chapman M.H."/>
            <person name="Huynh S."/>
            <person name="Bono J.L."/>
            <person name="Parker C.T."/>
            <person name="Strachan N.J.C."/>
            <person name="Forbes K.J."/>
        </authorList>
    </citation>
    <scope>NUCLEOTIDE SEQUENCE [LARGE SCALE GENOMIC DNA]</scope>
    <source>
        <strain evidence="17">NCTC 13004</strain>
    </source>
</reference>
<dbReference type="Proteomes" id="UP000202031">
    <property type="component" value="Chromosome"/>
</dbReference>
<keyword evidence="11 16" id="KW-0560">Oxidoreductase</keyword>
<dbReference type="CDD" id="cd04738">
    <property type="entry name" value="DHOD_2_like"/>
    <property type="match status" value="1"/>
</dbReference>
<dbReference type="KEGG" id="clx:CLAN_0893"/>
<dbReference type="PIRSF" id="PIRSF000164">
    <property type="entry name" value="DHO_oxidase"/>
    <property type="match status" value="1"/>
</dbReference>
<dbReference type="EMBL" id="CP015578">
    <property type="protein sequence ID" value="ARQ97638.1"/>
    <property type="molecule type" value="Genomic_DNA"/>
</dbReference>
<evidence type="ECO:0000256" key="1">
    <source>
        <dbReference type="ARBA" id="ARBA00001917"/>
    </source>
</evidence>
<dbReference type="GO" id="GO:0005737">
    <property type="term" value="C:cytoplasm"/>
    <property type="evidence" value="ECO:0007669"/>
    <property type="project" value="InterPro"/>
</dbReference>
<comment type="catalytic activity">
    <reaction evidence="13">
        <text>(S)-dihydroorotate + a quinone = orotate + a quinol</text>
        <dbReference type="Rhea" id="RHEA:30187"/>
        <dbReference type="ChEBI" id="CHEBI:24646"/>
        <dbReference type="ChEBI" id="CHEBI:30839"/>
        <dbReference type="ChEBI" id="CHEBI:30864"/>
        <dbReference type="ChEBI" id="CHEBI:132124"/>
        <dbReference type="EC" id="1.3.5.2"/>
    </reaction>
</comment>
<dbReference type="UniPathway" id="UPA00070">
    <property type="reaction ID" value="UER00946"/>
</dbReference>
<dbReference type="InterPro" id="IPR013785">
    <property type="entry name" value="Aldolase_TIM"/>
</dbReference>
<dbReference type="GO" id="GO:0106430">
    <property type="term" value="F:dihydroorotate dehydrogenase (quinone) activity"/>
    <property type="evidence" value="ECO:0007669"/>
    <property type="project" value="UniProtKB-EC"/>
</dbReference>
<organism evidence="16 17">
    <name type="scientific">Campylobacter lanienae NCTC 13004</name>
    <dbReference type="NCBI Taxonomy" id="1031753"/>
    <lineage>
        <taxon>Bacteria</taxon>
        <taxon>Pseudomonadati</taxon>
        <taxon>Campylobacterota</taxon>
        <taxon>Epsilonproteobacteria</taxon>
        <taxon>Campylobacterales</taxon>
        <taxon>Campylobacteraceae</taxon>
        <taxon>Campylobacter</taxon>
    </lineage>
</organism>
<evidence type="ECO:0000256" key="7">
    <source>
        <dbReference type="ARBA" id="ARBA00018366"/>
    </source>
</evidence>
<dbReference type="InterPro" id="IPR005720">
    <property type="entry name" value="Dihydroorotate_DH_cat"/>
</dbReference>
<comment type="similarity">
    <text evidence="5">Belongs to the dihydroorotate dehydrogenase family. Type 2 subfamily.</text>
</comment>
<dbReference type="GO" id="GO:0005886">
    <property type="term" value="C:plasma membrane"/>
    <property type="evidence" value="ECO:0007669"/>
    <property type="project" value="TreeGrafter"/>
</dbReference>
<dbReference type="NCBIfam" id="TIGR01036">
    <property type="entry name" value="pyrD_sub2"/>
    <property type="match status" value="1"/>
</dbReference>
<evidence type="ECO:0000256" key="5">
    <source>
        <dbReference type="ARBA" id="ARBA00005359"/>
    </source>
</evidence>
<dbReference type="PANTHER" id="PTHR48109:SF4">
    <property type="entry name" value="DIHYDROOROTATE DEHYDROGENASE (QUINONE), MITOCHONDRIAL"/>
    <property type="match status" value="1"/>
</dbReference>
<evidence type="ECO:0000313" key="17">
    <source>
        <dbReference type="Proteomes" id="UP000202031"/>
    </source>
</evidence>
<dbReference type="GeneID" id="46921365"/>
<dbReference type="RefSeq" id="WP_100590691.1">
    <property type="nucleotide sequence ID" value="NZ_CP015578.1"/>
</dbReference>
<keyword evidence="8" id="KW-0285">Flavoprotein</keyword>
<dbReference type="GO" id="GO:0044205">
    <property type="term" value="P:'de novo' UMP biosynthetic process"/>
    <property type="evidence" value="ECO:0007669"/>
    <property type="project" value="UniProtKB-UniPathway"/>
</dbReference>
<protein>
    <recommendedName>
        <fullName evidence="7 14">Dihydroorotate dehydrogenase (quinone)</fullName>
        <ecNumber evidence="6 14">1.3.5.2</ecNumber>
    </recommendedName>
</protein>
<evidence type="ECO:0000256" key="4">
    <source>
        <dbReference type="ARBA" id="ARBA00005161"/>
    </source>
</evidence>
<keyword evidence="12" id="KW-0472">Membrane</keyword>
<dbReference type="InterPro" id="IPR050074">
    <property type="entry name" value="DHO_dehydrogenase"/>
</dbReference>
<evidence type="ECO:0000259" key="15">
    <source>
        <dbReference type="Pfam" id="PF01180"/>
    </source>
</evidence>
<comment type="subcellular location">
    <subcellularLocation>
        <location evidence="3">Membrane</location>
    </subcellularLocation>
</comment>
<evidence type="ECO:0000256" key="8">
    <source>
        <dbReference type="ARBA" id="ARBA00022630"/>
    </source>
</evidence>
<evidence type="ECO:0000256" key="11">
    <source>
        <dbReference type="ARBA" id="ARBA00023002"/>
    </source>
</evidence>
<evidence type="ECO:0000256" key="10">
    <source>
        <dbReference type="ARBA" id="ARBA00022975"/>
    </source>
</evidence>
<evidence type="ECO:0000256" key="9">
    <source>
        <dbReference type="ARBA" id="ARBA00022643"/>
    </source>
</evidence>
<evidence type="ECO:0000256" key="6">
    <source>
        <dbReference type="ARBA" id="ARBA00012791"/>
    </source>
</evidence>
<dbReference type="InterPro" id="IPR001295">
    <property type="entry name" value="Dihydroorotate_DH_CS"/>
</dbReference>
<dbReference type="Pfam" id="PF01180">
    <property type="entry name" value="DHO_dh"/>
    <property type="match status" value="1"/>
</dbReference>
<sequence length="352" mass="38725">MNYHDIKKFLFKLNPETAHKIAELAMRTSVKIPFVSDYFVDNFCFVDTKLSQNIFGLNFLNPIGIAGGFDKNATMILPLCALGFGFLEYGTLTPKPQIGNPKPRLFRLIEEKSIQNAMGFNNDGLDKIKSRAAKLYPFSLPLIANIGKNKITPNDKAIKDYEILVSGLDGCCDAFVINISSPNTPNLRDLQSESFIKDLFGAISQLTQKPLILKIAPDMSIDAAISLCLSATNVGFKGLIINNTSVDYSLSHNAKDFGGLSGQLIKNKSKELFKEVAKELFGKAILISCGGIDNANEAYERIKMGANLIQIYTSFIYEGPSICKNINNQLLNLALSDGYENISQAVGVDIRR</sequence>
<dbReference type="PROSITE" id="PS00912">
    <property type="entry name" value="DHODEHASE_2"/>
    <property type="match status" value="1"/>
</dbReference>
<evidence type="ECO:0000256" key="2">
    <source>
        <dbReference type="ARBA" id="ARBA00003125"/>
    </source>
</evidence>
<dbReference type="NCBIfam" id="NF003652">
    <property type="entry name" value="PRK05286.2-5"/>
    <property type="match status" value="1"/>
</dbReference>
<dbReference type="NCBIfam" id="NF003649">
    <property type="entry name" value="PRK05286.2-2"/>
    <property type="match status" value="1"/>
</dbReference>
<evidence type="ECO:0000256" key="13">
    <source>
        <dbReference type="ARBA" id="ARBA00048639"/>
    </source>
</evidence>
<proteinExistence type="inferred from homology"/>
<comment type="function">
    <text evidence="2">Catalyzes the conversion of dihydroorotate to orotate with quinone as electron acceptor.</text>
</comment>
<comment type="pathway">
    <text evidence="4">Pyrimidine metabolism; UMP biosynthesis via de novo pathway; orotate from (S)-dihydroorotate (quinone route): step 1/1.</text>
</comment>
<keyword evidence="10" id="KW-0665">Pyrimidine biosynthesis</keyword>
<dbReference type="PANTHER" id="PTHR48109">
    <property type="entry name" value="DIHYDROOROTATE DEHYDROGENASE (QUINONE), MITOCHONDRIAL-RELATED"/>
    <property type="match status" value="1"/>
</dbReference>
<name>A0A1X9SN65_9BACT</name>
<evidence type="ECO:0000256" key="3">
    <source>
        <dbReference type="ARBA" id="ARBA00004370"/>
    </source>
</evidence>
<evidence type="ECO:0000256" key="12">
    <source>
        <dbReference type="ARBA" id="ARBA00023136"/>
    </source>
</evidence>
<gene>
    <name evidence="16" type="primary">pyrD</name>
    <name evidence="16" type="ORF">CLAN_0893</name>
</gene>
<evidence type="ECO:0000256" key="14">
    <source>
        <dbReference type="NCBIfam" id="TIGR01036"/>
    </source>
</evidence>